<evidence type="ECO:0008006" key="3">
    <source>
        <dbReference type="Google" id="ProtNLM"/>
    </source>
</evidence>
<accession>A0ABW3LQZ9</accession>
<dbReference type="InterPro" id="IPR016181">
    <property type="entry name" value="Acyl_CoA_acyltransferase"/>
</dbReference>
<gene>
    <name evidence="1" type="ORF">ACFQ3N_18995</name>
</gene>
<dbReference type="SUPFAM" id="SSF55729">
    <property type="entry name" value="Acyl-CoA N-acyltransferases (Nat)"/>
    <property type="match status" value="1"/>
</dbReference>
<protein>
    <recommendedName>
        <fullName evidence="3">GNAT family N-acetyltransferase</fullName>
    </recommendedName>
</protein>
<dbReference type="RefSeq" id="WP_390364579.1">
    <property type="nucleotide sequence ID" value="NZ_JBHTKJ010000073.1"/>
</dbReference>
<sequence>MENEMLNRQDLYEKVKLVKGKDFLTIEDTEELNTEEMLYLISHLITDPSVKEISSLNILVNSKFTDRVDFYLKKNDFQFDDELVTVFKILQLDNTRDKGFTFKSLHEVSREDFIHIWEQTEPGTEDEGRLFYFGLIPSERGKGKSKLLHLQAIQMLESDLHASFYIGCTSKNNTPMLKTFMNNGCTELKRYRAYKRKTDIVG</sequence>
<dbReference type="EMBL" id="JBHTKJ010000073">
    <property type="protein sequence ID" value="MFD1040467.1"/>
    <property type="molecule type" value="Genomic_DNA"/>
</dbReference>
<reference evidence="2" key="1">
    <citation type="journal article" date="2019" name="Int. J. Syst. Evol. Microbiol.">
        <title>The Global Catalogue of Microorganisms (GCM) 10K type strain sequencing project: providing services to taxonomists for standard genome sequencing and annotation.</title>
        <authorList>
            <consortium name="The Broad Institute Genomics Platform"/>
            <consortium name="The Broad Institute Genome Sequencing Center for Infectious Disease"/>
            <person name="Wu L."/>
            <person name="Ma J."/>
        </authorList>
    </citation>
    <scope>NUCLEOTIDE SEQUENCE [LARGE SCALE GENOMIC DNA]</scope>
    <source>
        <strain evidence="2">CCUG 56754</strain>
    </source>
</reference>
<comment type="caution">
    <text evidence="1">The sequence shown here is derived from an EMBL/GenBank/DDBJ whole genome shotgun (WGS) entry which is preliminary data.</text>
</comment>
<dbReference type="Proteomes" id="UP001597040">
    <property type="component" value="Unassembled WGS sequence"/>
</dbReference>
<organism evidence="1 2">
    <name type="scientific">Virgibacillus byunsanensis</name>
    <dbReference type="NCBI Taxonomy" id="570945"/>
    <lineage>
        <taxon>Bacteria</taxon>
        <taxon>Bacillati</taxon>
        <taxon>Bacillota</taxon>
        <taxon>Bacilli</taxon>
        <taxon>Bacillales</taxon>
        <taxon>Bacillaceae</taxon>
        <taxon>Virgibacillus</taxon>
    </lineage>
</organism>
<proteinExistence type="predicted"/>
<keyword evidence="2" id="KW-1185">Reference proteome</keyword>
<name>A0ABW3LQZ9_9BACI</name>
<evidence type="ECO:0000313" key="1">
    <source>
        <dbReference type="EMBL" id="MFD1040467.1"/>
    </source>
</evidence>
<evidence type="ECO:0000313" key="2">
    <source>
        <dbReference type="Proteomes" id="UP001597040"/>
    </source>
</evidence>